<dbReference type="Proteomes" id="UP000515317">
    <property type="component" value="Chromosome"/>
</dbReference>
<dbReference type="RefSeq" id="WP_222876825.1">
    <property type="nucleotide sequence ID" value="NZ_AP023361.1"/>
</dbReference>
<accession>A0A6S6QR05</accession>
<protein>
    <submittedName>
        <fullName evidence="1">Uncharacterized protein</fullName>
    </submittedName>
</protein>
<evidence type="ECO:0000313" key="2">
    <source>
        <dbReference type="Proteomes" id="UP000515317"/>
    </source>
</evidence>
<reference evidence="1 2" key="1">
    <citation type="submission" date="2020-08" db="EMBL/GenBank/DDBJ databases">
        <title>Genome sequence of Rhizobiales bacterium strain IZ6.</title>
        <authorList>
            <person name="Nakai R."/>
            <person name="Naganuma T."/>
        </authorList>
    </citation>
    <scope>NUCLEOTIDE SEQUENCE [LARGE SCALE GENOMIC DNA]</scope>
    <source>
        <strain evidence="1 2">IZ6</strain>
    </source>
</reference>
<proteinExistence type="predicted"/>
<sequence>MAISGDYSRPVTVNGFSCRNCQDVSLAKRNIDPEHPLSGPYGVSADSDPTQTIAKTSGVPSRALLEEGVGLRLDIRA</sequence>
<dbReference type="EMBL" id="AP023361">
    <property type="protein sequence ID" value="BCJ90175.1"/>
    <property type="molecule type" value="Genomic_DNA"/>
</dbReference>
<dbReference type="KEGG" id="tso:IZ6_09100"/>
<name>A0A6S6QR05_9HYPH</name>
<evidence type="ECO:0000313" key="1">
    <source>
        <dbReference type="EMBL" id="BCJ90175.1"/>
    </source>
</evidence>
<organism evidence="1 2">
    <name type="scientific">Terrihabitans soli</name>
    <dbReference type="NCBI Taxonomy" id="708113"/>
    <lineage>
        <taxon>Bacteria</taxon>
        <taxon>Pseudomonadati</taxon>
        <taxon>Pseudomonadota</taxon>
        <taxon>Alphaproteobacteria</taxon>
        <taxon>Hyphomicrobiales</taxon>
        <taxon>Terrihabitans</taxon>
    </lineage>
</organism>
<gene>
    <name evidence="1" type="ORF">IZ6_09100</name>
</gene>
<keyword evidence="2" id="KW-1185">Reference proteome</keyword>
<dbReference type="AlphaFoldDB" id="A0A6S6QR05"/>